<evidence type="ECO:0000256" key="4">
    <source>
        <dbReference type="ARBA" id="ARBA00022989"/>
    </source>
</evidence>
<feature type="transmembrane region" description="Helical" evidence="6">
    <location>
        <begin position="46"/>
        <end position="70"/>
    </location>
</feature>
<evidence type="ECO:0000256" key="5">
    <source>
        <dbReference type="ARBA" id="ARBA00023136"/>
    </source>
</evidence>
<dbReference type="PANTHER" id="PTHR30086:SF20">
    <property type="entry name" value="ARGININE EXPORTER PROTEIN ARGO-RELATED"/>
    <property type="match status" value="1"/>
</dbReference>
<evidence type="ECO:0000256" key="6">
    <source>
        <dbReference type="SAM" id="Phobius"/>
    </source>
</evidence>
<dbReference type="Proteomes" id="UP000217103">
    <property type="component" value="Unassembled WGS sequence"/>
</dbReference>
<dbReference type="PANTHER" id="PTHR30086">
    <property type="entry name" value="ARGININE EXPORTER PROTEIN ARGO"/>
    <property type="match status" value="1"/>
</dbReference>
<dbReference type="AlphaFoldDB" id="A0A1H1BGE4"/>
<proteinExistence type="predicted"/>
<dbReference type="GO" id="GO:0005886">
    <property type="term" value="C:plasma membrane"/>
    <property type="evidence" value="ECO:0007669"/>
    <property type="project" value="UniProtKB-SubCell"/>
</dbReference>
<accession>A0A1H1BGE4</accession>
<reference evidence="7 8" key="1">
    <citation type="submission" date="2016-10" db="EMBL/GenBank/DDBJ databases">
        <authorList>
            <person name="de Groot N.N."/>
        </authorList>
    </citation>
    <scope>NUCLEOTIDE SEQUENCE [LARGE SCALE GENOMIC DNA]</scope>
    <source>
        <strain evidence="7 8">DSM 43794</strain>
    </source>
</reference>
<feature type="transmembrane region" description="Helical" evidence="6">
    <location>
        <begin position="12"/>
        <end position="34"/>
    </location>
</feature>
<keyword evidence="8" id="KW-1185">Reference proteome</keyword>
<feature type="transmembrane region" description="Helical" evidence="6">
    <location>
        <begin position="76"/>
        <end position="94"/>
    </location>
</feature>
<keyword evidence="3 6" id="KW-0812">Transmembrane</keyword>
<comment type="subcellular location">
    <subcellularLocation>
        <location evidence="1">Cell membrane</location>
        <topology evidence="1">Multi-pass membrane protein</topology>
    </subcellularLocation>
</comment>
<keyword evidence="4 6" id="KW-1133">Transmembrane helix</keyword>
<dbReference type="InterPro" id="IPR001123">
    <property type="entry name" value="LeuE-type"/>
</dbReference>
<feature type="transmembrane region" description="Helical" evidence="6">
    <location>
        <begin position="166"/>
        <end position="194"/>
    </location>
</feature>
<protein>
    <submittedName>
        <fullName evidence="7">Threonine/homoserine/homoserine lactone efflux protein</fullName>
    </submittedName>
</protein>
<keyword evidence="2" id="KW-1003">Cell membrane</keyword>
<evidence type="ECO:0000313" key="8">
    <source>
        <dbReference type="Proteomes" id="UP000217103"/>
    </source>
</evidence>
<keyword evidence="5 6" id="KW-0472">Membrane</keyword>
<evidence type="ECO:0000313" key="7">
    <source>
        <dbReference type="EMBL" id="SDQ51035.1"/>
    </source>
</evidence>
<sequence length="226" mass="23789">MSCHHQRVISALLSFAVVAGLMTIVPGMDTALVLRSAIRHGRRHALFTALGVTTGVLVWGVAAAVGVSALLTTSQVAYTALRWAGAAYLVWFGVSMLRQTLRPKPAADGRAVTSVPTTAGAPEHGIGGGLMRAWATGLATNLLNPKVGVFYVAMLPQFIPADAPHLLAGVLLAGVHNLEGLAWFTLLIAGTGLARSWLSRETVHRWIDRVTGTVLIGFGVRLALSE</sequence>
<gene>
    <name evidence="7" type="ORF">SAMN04489764_0956</name>
</gene>
<evidence type="ECO:0000256" key="2">
    <source>
        <dbReference type="ARBA" id="ARBA00022475"/>
    </source>
</evidence>
<dbReference type="PIRSF" id="PIRSF006324">
    <property type="entry name" value="LeuE"/>
    <property type="match status" value="1"/>
</dbReference>
<dbReference type="GO" id="GO:0015171">
    <property type="term" value="F:amino acid transmembrane transporter activity"/>
    <property type="evidence" value="ECO:0007669"/>
    <property type="project" value="TreeGrafter"/>
</dbReference>
<evidence type="ECO:0000256" key="3">
    <source>
        <dbReference type="ARBA" id="ARBA00022692"/>
    </source>
</evidence>
<evidence type="ECO:0000256" key="1">
    <source>
        <dbReference type="ARBA" id="ARBA00004651"/>
    </source>
</evidence>
<organism evidence="7 8">
    <name type="scientific">Thermostaphylospora chromogena</name>
    <dbReference type="NCBI Taxonomy" id="35622"/>
    <lineage>
        <taxon>Bacteria</taxon>
        <taxon>Bacillati</taxon>
        <taxon>Actinomycetota</taxon>
        <taxon>Actinomycetes</taxon>
        <taxon>Streptosporangiales</taxon>
        <taxon>Thermomonosporaceae</taxon>
        <taxon>Thermostaphylospora</taxon>
    </lineage>
</organism>
<name>A0A1H1BGE4_9ACTN</name>
<dbReference type="EMBL" id="FNKK01000002">
    <property type="protein sequence ID" value="SDQ51035.1"/>
    <property type="molecule type" value="Genomic_DNA"/>
</dbReference>
<dbReference type="Pfam" id="PF01810">
    <property type="entry name" value="LysE"/>
    <property type="match status" value="1"/>
</dbReference>